<feature type="coiled-coil region" evidence="1">
    <location>
        <begin position="30"/>
        <end position="92"/>
    </location>
</feature>
<dbReference type="Proteomes" id="UP000030647">
    <property type="component" value="Unassembled WGS sequence"/>
</dbReference>
<sequence length="97" mass="10904">MVALITGGLTYLGIRKQASSNNEGIYADHLAGALNDVDKYRHQLEDQSKQTLSLQAKVERQTKLIEQQTKIINTLTQQVGELKEELKKYMGDEEIGN</sequence>
<evidence type="ECO:0000313" key="2">
    <source>
        <dbReference type="EMBL" id="ERL63779.1"/>
    </source>
</evidence>
<protein>
    <submittedName>
        <fullName evidence="2">Uncharacterized protein</fullName>
    </submittedName>
</protein>
<organism evidence="2 3">
    <name type="scientific">Schleiferilactobacillus shenzhenensis LY-73</name>
    <dbReference type="NCBI Taxonomy" id="1231336"/>
    <lineage>
        <taxon>Bacteria</taxon>
        <taxon>Bacillati</taxon>
        <taxon>Bacillota</taxon>
        <taxon>Bacilli</taxon>
        <taxon>Lactobacillales</taxon>
        <taxon>Lactobacillaceae</taxon>
        <taxon>Schleiferilactobacillus</taxon>
    </lineage>
</organism>
<keyword evidence="3" id="KW-1185">Reference proteome</keyword>
<dbReference type="AlphaFoldDB" id="U4THY3"/>
<accession>U4THY3</accession>
<dbReference type="STRING" id="1231336.L248_2196"/>
<keyword evidence="1" id="KW-0175">Coiled coil</keyword>
<evidence type="ECO:0000256" key="1">
    <source>
        <dbReference type="SAM" id="Coils"/>
    </source>
</evidence>
<dbReference type="HOGENOM" id="CLU_2343246_0_0_9"/>
<gene>
    <name evidence="2" type="ORF">L248_2196</name>
</gene>
<name>U4THY3_9LACO</name>
<proteinExistence type="predicted"/>
<dbReference type="RefSeq" id="WP_022530950.1">
    <property type="nucleotide sequence ID" value="NZ_KI271614.1"/>
</dbReference>
<reference evidence="3" key="1">
    <citation type="journal article" date="2013" name="Genome Announc.">
        <title>Whole-Genome Sequencing of Lactobacillus shenzhenensis Strain LY-73T.</title>
        <authorList>
            <person name="Lin Z."/>
            <person name="Liu Z."/>
            <person name="Yang R."/>
            <person name="Zou Y."/>
            <person name="Wan D."/>
            <person name="Chen J."/>
            <person name="Guo M."/>
            <person name="Zhao J."/>
            <person name="Fang C."/>
            <person name="Yang R."/>
            <person name="Liu F."/>
        </authorList>
    </citation>
    <scope>NUCLEOTIDE SEQUENCE [LARGE SCALE GENOMIC DNA]</scope>
    <source>
        <strain evidence="3">LY-73</strain>
    </source>
</reference>
<evidence type="ECO:0000313" key="3">
    <source>
        <dbReference type="Proteomes" id="UP000030647"/>
    </source>
</evidence>
<dbReference type="EMBL" id="KI271614">
    <property type="protein sequence ID" value="ERL63779.1"/>
    <property type="molecule type" value="Genomic_DNA"/>
</dbReference>